<keyword evidence="4 5" id="KW-0472">Membrane</keyword>
<dbReference type="InterPro" id="IPR045863">
    <property type="entry name" value="CorA_TM1_TM2"/>
</dbReference>
<feature type="transmembrane region" description="Helical" evidence="5">
    <location>
        <begin position="448"/>
        <end position="466"/>
    </location>
</feature>
<comment type="caution">
    <text evidence="6">The sequence shown here is derived from an EMBL/GenBank/DDBJ whole genome shotgun (WGS) entry which is preliminary data.</text>
</comment>
<accession>A0A9P6KMF5</accession>
<dbReference type="SUPFAM" id="SSF144083">
    <property type="entry name" value="Magnesium transport protein CorA, transmembrane region"/>
    <property type="match status" value="1"/>
</dbReference>
<comment type="subcellular location">
    <subcellularLocation>
        <location evidence="1">Membrane</location>
        <topology evidence="1">Multi-pass membrane protein</topology>
    </subcellularLocation>
</comment>
<sequence length="488" mass="54869">MFSQRVQAQKQRNPCLSDLYEFLQQPGPSNDRSRIVCLERFGQSSPPAIRDISVKSLNSELQQSWNTANTTTRTDRGGRILLVEDASKYTIEILGSFFNIDPWFFASYVHQAWRKTSSQSPNNCSLPSRDKKQNSLSLQYHRIVTFEQKDTDVKSLTLNRNQPRKAVILPTMRGERIGLVQHGCSVLMVDGPGDEWTGIVLLDAPISDSYTASRNEGLSPVHLASKLFFGGTEDFTMTPTGGVHSRNGNPTTVTNRGMLDELVHHWTEETPLVLTTPKPTVRDIAYYPLKMVAAEWVSYIAVMGMSVREYELSTTLSGDLIAQLETLNANLRILQGWRRRLLSTQAKLRRTLRFIENHVDRKQPSEDWDVLIDDFEFIRTGVAEHGEKLEAMVSVVTSTAALIEGRRSLTETENVTRLTVLAVVFLPLSYISSLFSMADEFRPGGPRFWVYFAIAVPMAFMVGLIAKPPISTAKEVVERFGEKMAASV</sequence>
<organism evidence="6 7">
    <name type="scientific">Paraphaeosphaeria minitans</name>
    <dbReference type="NCBI Taxonomy" id="565426"/>
    <lineage>
        <taxon>Eukaryota</taxon>
        <taxon>Fungi</taxon>
        <taxon>Dikarya</taxon>
        <taxon>Ascomycota</taxon>
        <taxon>Pezizomycotina</taxon>
        <taxon>Dothideomycetes</taxon>
        <taxon>Pleosporomycetidae</taxon>
        <taxon>Pleosporales</taxon>
        <taxon>Massarineae</taxon>
        <taxon>Didymosphaeriaceae</taxon>
        <taxon>Paraphaeosphaeria</taxon>
    </lineage>
</organism>
<proteinExistence type="predicted"/>
<dbReference type="AlphaFoldDB" id="A0A9P6KMF5"/>
<dbReference type="Gene3D" id="1.20.58.340">
    <property type="entry name" value="Magnesium transport protein CorA, transmembrane region"/>
    <property type="match status" value="1"/>
</dbReference>
<evidence type="ECO:0000256" key="1">
    <source>
        <dbReference type="ARBA" id="ARBA00004141"/>
    </source>
</evidence>
<keyword evidence="3 5" id="KW-1133">Transmembrane helix</keyword>
<evidence type="ECO:0000256" key="5">
    <source>
        <dbReference type="SAM" id="Phobius"/>
    </source>
</evidence>
<evidence type="ECO:0000313" key="7">
    <source>
        <dbReference type="Proteomes" id="UP000756921"/>
    </source>
</evidence>
<feature type="transmembrane region" description="Helical" evidence="5">
    <location>
        <begin position="415"/>
        <end position="436"/>
    </location>
</feature>
<dbReference type="Proteomes" id="UP000756921">
    <property type="component" value="Unassembled WGS sequence"/>
</dbReference>
<evidence type="ECO:0000256" key="2">
    <source>
        <dbReference type="ARBA" id="ARBA00022692"/>
    </source>
</evidence>
<reference evidence="6" key="1">
    <citation type="journal article" date="2020" name="Mol. Plant Microbe Interact.">
        <title>Genome Sequence of the Biocontrol Agent Coniothyrium minitans strain Conio (IMI 134523).</title>
        <authorList>
            <person name="Patel D."/>
            <person name="Shittu T.A."/>
            <person name="Baroncelli R."/>
            <person name="Muthumeenakshi S."/>
            <person name="Osborne T.H."/>
            <person name="Janganan T.K."/>
            <person name="Sreenivasaprasad S."/>
        </authorList>
    </citation>
    <scope>NUCLEOTIDE SEQUENCE</scope>
    <source>
        <strain evidence="6">Conio</strain>
    </source>
</reference>
<dbReference type="Pfam" id="PF01544">
    <property type="entry name" value="CorA"/>
    <property type="match status" value="1"/>
</dbReference>
<dbReference type="GO" id="GO:0016020">
    <property type="term" value="C:membrane"/>
    <property type="evidence" value="ECO:0007669"/>
    <property type="project" value="UniProtKB-SubCell"/>
</dbReference>
<dbReference type="InterPro" id="IPR002523">
    <property type="entry name" value="MgTranspt_CorA/ZnTranspt_ZntB"/>
</dbReference>
<dbReference type="OrthoDB" id="3761576at2759"/>
<keyword evidence="2 5" id="KW-0812">Transmembrane</keyword>
<evidence type="ECO:0000313" key="6">
    <source>
        <dbReference type="EMBL" id="KAF9732488.1"/>
    </source>
</evidence>
<keyword evidence="7" id="KW-1185">Reference proteome</keyword>
<dbReference type="GO" id="GO:0046873">
    <property type="term" value="F:metal ion transmembrane transporter activity"/>
    <property type="evidence" value="ECO:0007669"/>
    <property type="project" value="InterPro"/>
</dbReference>
<protein>
    <submittedName>
        <fullName evidence="6">Uncharacterized protein</fullName>
    </submittedName>
</protein>
<evidence type="ECO:0000256" key="3">
    <source>
        <dbReference type="ARBA" id="ARBA00022989"/>
    </source>
</evidence>
<name>A0A9P6KMF5_9PLEO</name>
<evidence type="ECO:0000256" key="4">
    <source>
        <dbReference type="ARBA" id="ARBA00023136"/>
    </source>
</evidence>
<dbReference type="EMBL" id="WJXW01000010">
    <property type="protein sequence ID" value="KAF9732488.1"/>
    <property type="molecule type" value="Genomic_DNA"/>
</dbReference>
<gene>
    <name evidence="6" type="ORF">PMIN01_09346</name>
</gene>